<gene>
    <name evidence="3" type="ORF">HPC62_14280</name>
</gene>
<comment type="similarity">
    <text evidence="1">Belongs to the OprB family.</text>
</comment>
<dbReference type="PROSITE" id="PS51272">
    <property type="entry name" value="SLH"/>
    <property type="match status" value="1"/>
</dbReference>
<dbReference type="Pfam" id="PF00395">
    <property type="entry name" value="SLH"/>
    <property type="match status" value="1"/>
</dbReference>
<dbReference type="GO" id="GO:0015288">
    <property type="term" value="F:porin activity"/>
    <property type="evidence" value="ECO:0007669"/>
    <property type="project" value="InterPro"/>
</dbReference>
<dbReference type="EMBL" id="CP053661">
    <property type="protein sequence ID" value="QKD83206.1"/>
    <property type="molecule type" value="Genomic_DNA"/>
</dbReference>
<keyword evidence="4" id="KW-1185">Reference proteome</keyword>
<evidence type="ECO:0000256" key="1">
    <source>
        <dbReference type="RuleBase" id="RU363072"/>
    </source>
</evidence>
<dbReference type="InterPro" id="IPR001119">
    <property type="entry name" value="SLH_dom"/>
</dbReference>
<proteinExistence type="inferred from homology"/>
<dbReference type="RefSeq" id="WP_172356722.1">
    <property type="nucleotide sequence ID" value="NZ_CP053661.1"/>
</dbReference>
<dbReference type="PANTHER" id="PTHR43308">
    <property type="entry name" value="OUTER MEMBRANE PROTEIN ALPHA-RELATED"/>
    <property type="match status" value="1"/>
</dbReference>
<dbReference type="KEGG" id="theu:HPC62_14280"/>
<sequence length="618" mass="66309">MRSTFEKFEKFEKFEEFELNHFSTGVKQAEGHRSQIQPSPAKSFWQTLMLGMALMTGGMAWAGLGTLALALQSDIANASELPVSELPVSEIPVSEIPASELAGSNLSEYSLDTPASAVSLTTLDQLSEYGGENRGDGNMAQVTSVTEFSDVSPGDWAYEALAYLANSESQGGLDCLEGYPNGTYLGGRAMTRYEFAAGLASCLDAVVGRLESLDPEALARIEALQREFASELAALRGRVDALEAAVEELQANQFSTTTTLFGETIFSIADIFGSNVDDANSTVFQARVRLNFNTSFTGQDLLNTRLQFSNLEFFNLGDNGLPDSFTAGNVVPMATFPNPYLRQTSPYYFFGTNNFDVTRLFYAFPVGNLRVTLAATGTGITDIVSSISPIDAGGYGSISFLAYNPIYDAGAPSSGIGLTYDFSDTFQIGVGYLTGFGQGNPSPGFGLFNGGYSLFGQLTFRPGPLSIGLIYLNGYNNLESSGLPAAVTNQYGITINYALSDTFNIGAWFNYEDGILIGTADYRSVAYAGYLAINDLGGPNNQLVLAAGVPPRISDYEIGSTRIGAFIDDAAFSAELSYRISFSDNISLTPGIIWTADPGNNNDNSDTFLGVLRTTFYF</sequence>
<dbReference type="GO" id="GO:0016020">
    <property type="term" value="C:membrane"/>
    <property type="evidence" value="ECO:0007669"/>
    <property type="project" value="InterPro"/>
</dbReference>
<evidence type="ECO:0000259" key="2">
    <source>
        <dbReference type="PROSITE" id="PS51272"/>
    </source>
</evidence>
<organism evidence="3 4">
    <name type="scientific">Thermoleptolyngbya sichuanensis A183</name>
    <dbReference type="NCBI Taxonomy" id="2737172"/>
    <lineage>
        <taxon>Bacteria</taxon>
        <taxon>Bacillati</taxon>
        <taxon>Cyanobacteriota</taxon>
        <taxon>Cyanophyceae</taxon>
        <taxon>Oculatellales</taxon>
        <taxon>Oculatellaceae</taxon>
        <taxon>Thermoleptolyngbya</taxon>
        <taxon>Thermoleptolyngbya sichuanensis</taxon>
    </lineage>
</organism>
<evidence type="ECO:0000313" key="3">
    <source>
        <dbReference type="EMBL" id="QKD83206.1"/>
    </source>
</evidence>
<dbReference type="PANTHER" id="PTHR43308:SF1">
    <property type="entry name" value="OUTER MEMBRANE PROTEIN ALPHA"/>
    <property type="match status" value="1"/>
</dbReference>
<reference evidence="3 4" key="1">
    <citation type="submission" date="2020-05" db="EMBL/GenBank/DDBJ databases">
        <title>Complete genome sequence of of a novel Thermoleptolyngbya strain isolated from hot springs of Ganzi, Sichuan China.</title>
        <authorList>
            <person name="Tang J."/>
            <person name="Daroch M."/>
            <person name="Li L."/>
            <person name="Waleron K."/>
            <person name="Waleron M."/>
            <person name="Waleron M."/>
        </authorList>
    </citation>
    <scope>NUCLEOTIDE SEQUENCE [LARGE SCALE GENOMIC DNA]</scope>
    <source>
        <strain evidence="3 4">PKUAC-SCTA183</strain>
    </source>
</reference>
<name>A0A6M8BG09_9CYAN</name>
<dbReference type="AlphaFoldDB" id="A0A6M8BG09"/>
<dbReference type="GO" id="GO:0008643">
    <property type="term" value="P:carbohydrate transport"/>
    <property type="evidence" value="ECO:0007669"/>
    <property type="project" value="InterPro"/>
</dbReference>
<protein>
    <submittedName>
        <fullName evidence="3">Iron uptake porin</fullName>
    </submittedName>
</protein>
<evidence type="ECO:0000313" key="4">
    <source>
        <dbReference type="Proteomes" id="UP000505210"/>
    </source>
</evidence>
<feature type="domain" description="SLH" evidence="2">
    <location>
        <begin position="144"/>
        <end position="213"/>
    </location>
</feature>
<dbReference type="InterPro" id="IPR007049">
    <property type="entry name" value="Carb-sel_porin_OprB"/>
</dbReference>
<accession>A0A6M8BG09</accession>
<dbReference type="Proteomes" id="UP000505210">
    <property type="component" value="Chromosome"/>
</dbReference>
<dbReference type="Pfam" id="PF04966">
    <property type="entry name" value="OprB"/>
    <property type="match status" value="1"/>
</dbReference>
<dbReference type="InterPro" id="IPR047684">
    <property type="entry name" value="Por_som-like"/>
</dbReference>
<dbReference type="NCBIfam" id="NF033921">
    <property type="entry name" value="por_somb"/>
    <property type="match status" value="1"/>
</dbReference>
<dbReference type="InterPro" id="IPR051465">
    <property type="entry name" value="Cell_Envelope_Struct_Comp"/>
</dbReference>